<dbReference type="Gene3D" id="3.40.1260.10">
    <property type="entry name" value="DsrEFH-like"/>
    <property type="match status" value="1"/>
</dbReference>
<evidence type="ECO:0000256" key="1">
    <source>
        <dbReference type="ARBA" id="ARBA00005996"/>
    </source>
</evidence>
<sequence>MTTLIVIDQAPYGSWSGREALDMVFSLAAFDQPAALLFIGAGVNWLRKSQDAGGIGQKTVEKNLAAAPVFGVEQILAEQSACERFRLGEEDRLNGVELIPSVRDALDRFERIVFAG</sequence>
<dbReference type="Pfam" id="PF02635">
    <property type="entry name" value="DsrE"/>
    <property type="match status" value="1"/>
</dbReference>
<dbReference type="SUPFAM" id="SSF75169">
    <property type="entry name" value="DsrEFH-like"/>
    <property type="match status" value="1"/>
</dbReference>
<dbReference type="InterPro" id="IPR017462">
    <property type="entry name" value="Sulphur_relay_TusC/DsrF"/>
</dbReference>
<dbReference type="EMBL" id="LOCO01000017">
    <property type="protein sequence ID" value="KXO08185.1"/>
    <property type="molecule type" value="Genomic_DNA"/>
</dbReference>
<dbReference type="PATRIC" id="fig|1306954.6.peg.1153"/>
<dbReference type="PANTHER" id="PTHR38780:SF1">
    <property type="entry name" value="PROTEIN TUSC"/>
    <property type="match status" value="1"/>
</dbReference>
<evidence type="ECO:0000313" key="2">
    <source>
        <dbReference type="EMBL" id="KXO08185.1"/>
    </source>
</evidence>
<dbReference type="PANTHER" id="PTHR38780">
    <property type="entry name" value="PROTEIN TUSC"/>
    <property type="match status" value="1"/>
</dbReference>
<comment type="similarity">
    <text evidence="1">Belongs to the DsrF/TusC family.</text>
</comment>
<evidence type="ECO:0000313" key="3">
    <source>
        <dbReference type="Proteomes" id="UP000070282"/>
    </source>
</evidence>
<dbReference type="RefSeq" id="WP_061332847.1">
    <property type="nucleotide sequence ID" value="NZ_LOCO01000017.1"/>
</dbReference>
<reference evidence="3" key="1">
    <citation type="submission" date="2015-12" db="EMBL/GenBank/DDBJ databases">
        <authorList>
            <person name="Lima A."/>
            <person name="Farahani Zayas N."/>
            <person name="Castro Da Silva M.A."/>
            <person name="Cabral A."/>
            <person name="Pessatti M.L."/>
        </authorList>
    </citation>
    <scope>NUCLEOTIDE SEQUENCE [LARGE SCALE GENOMIC DNA]</scope>
    <source>
        <strain evidence="3">LAMA 842</strain>
    </source>
</reference>
<dbReference type="InterPro" id="IPR003787">
    <property type="entry name" value="Sulphur_relay_DsrE/F-like"/>
</dbReference>
<dbReference type="AlphaFoldDB" id="A0A137S6Y5"/>
<protein>
    <submittedName>
        <fullName evidence="2">tRNA 5-methylaminomethyl-2-thiouridine synthase TusC</fullName>
    </submittedName>
</protein>
<proteinExistence type="inferred from homology"/>
<gene>
    <name evidence="2" type="ORF">J122_2872</name>
</gene>
<dbReference type="InterPro" id="IPR027396">
    <property type="entry name" value="DsrEFH-like"/>
</dbReference>
<dbReference type="Proteomes" id="UP000070282">
    <property type="component" value="Unassembled WGS sequence"/>
</dbReference>
<dbReference type="GeneID" id="94723776"/>
<name>A0A137S6Y5_9GAMM</name>
<accession>A0A137S6Y5</accession>
<comment type="caution">
    <text evidence="2">The sequence shown here is derived from an EMBL/GenBank/DDBJ whole genome shotgun (WGS) entry which is preliminary data.</text>
</comment>
<organism evidence="2 3">
    <name type="scientific">Marinobacter excellens LAMA 842</name>
    <dbReference type="NCBI Taxonomy" id="1306954"/>
    <lineage>
        <taxon>Bacteria</taxon>
        <taxon>Pseudomonadati</taxon>
        <taxon>Pseudomonadota</taxon>
        <taxon>Gammaproteobacteria</taxon>
        <taxon>Pseudomonadales</taxon>
        <taxon>Marinobacteraceae</taxon>
        <taxon>Marinobacter</taxon>
    </lineage>
</organism>
<keyword evidence="3" id="KW-1185">Reference proteome</keyword>